<dbReference type="InterPro" id="IPR051181">
    <property type="entry name" value="CAF1_poly(A)_ribonucleases"/>
</dbReference>
<accession>A0AAE1H0D9</accession>
<dbReference type="SUPFAM" id="SSF53098">
    <property type="entry name" value="Ribonuclease H-like"/>
    <property type="match status" value="1"/>
</dbReference>
<dbReference type="Gene3D" id="3.30.420.10">
    <property type="entry name" value="Ribonuclease H-like superfamily/Ribonuclease H"/>
    <property type="match status" value="2"/>
</dbReference>
<dbReference type="InterPro" id="IPR036397">
    <property type="entry name" value="RNaseH_sf"/>
</dbReference>
<protein>
    <submittedName>
        <fullName evidence="3">Pre-piRNA 3'-exonuclease trimmer</fullName>
    </submittedName>
</protein>
<dbReference type="Pfam" id="PF04857">
    <property type="entry name" value="CAF1"/>
    <property type="match status" value="1"/>
</dbReference>
<keyword evidence="2" id="KW-0812">Transmembrane</keyword>
<dbReference type="GO" id="GO:0003723">
    <property type="term" value="F:RNA binding"/>
    <property type="evidence" value="ECO:0007669"/>
    <property type="project" value="TreeGrafter"/>
</dbReference>
<organism evidence="3 4">
    <name type="scientific">Frankliniella fusca</name>
    <dbReference type="NCBI Taxonomy" id="407009"/>
    <lineage>
        <taxon>Eukaryota</taxon>
        <taxon>Metazoa</taxon>
        <taxon>Ecdysozoa</taxon>
        <taxon>Arthropoda</taxon>
        <taxon>Hexapoda</taxon>
        <taxon>Insecta</taxon>
        <taxon>Pterygota</taxon>
        <taxon>Neoptera</taxon>
        <taxon>Paraneoptera</taxon>
        <taxon>Thysanoptera</taxon>
        <taxon>Terebrantia</taxon>
        <taxon>Thripoidea</taxon>
        <taxon>Thripidae</taxon>
        <taxon>Frankliniella</taxon>
    </lineage>
</organism>
<dbReference type="PANTHER" id="PTHR15092">
    <property type="entry name" value="POLY A -SPECIFIC RIBONUCLEASE/TARGET OF EGR1, MEMBER 1"/>
    <property type="match status" value="1"/>
</dbReference>
<sequence>MSEVLRDSFENYFPKIEKNIKDAAFISIDTEFSCLFSNNDSKSSLFDTAEQRYLKQKDNISEALLVQFGLTAFIFDRENNVYQSHSYCFYLFPHTFGSNDQRFKCQASSLEFLCHHKFDFNKMVYNGISFLNDEQDKRAEEELRDGDLLRSVERALSHEDEESVQAMCSQVALWLAGGLPEAASEKTIFLEVPKSSQSAQCIAYVTHHELRRRFISIWTIPEEGNIRVLKVSPTERAMMEKNHTHEDELQNAVLLSLRGFTRIFRLLVQSKKPIIAHNCILDLMIMHKQFYCSLPKSYQDFKNNIHSLFPIVYDTKYMSSEFRKKVTRADCWSNNTLPTLYNYFNLGRGFNLVSYSPQIKSDDYGKDGVPKFHDAGWDAYCAGYCFIRMAHFFGVHELGRVNAARPFTSTEHLALTAHLANRVNIIRGNLTHIVLDGLDPPSHRPEIIVVKRRDGKAIDALQLTESLSKHGSLDVKMVSNKLALVAASTKGQVLDLCRDYYKHPEYAVVKYNMIQHDPFIWTASLFSLVMCATLSGIFIYRFIKA</sequence>
<dbReference type="GO" id="GO:1990431">
    <property type="term" value="P:priRNA 3'-end processing"/>
    <property type="evidence" value="ECO:0007669"/>
    <property type="project" value="TreeGrafter"/>
</dbReference>
<gene>
    <name evidence="3" type="ORF">KUF71_021804</name>
</gene>
<comment type="similarity">
    <text evidence="1">Belongs to the CAF1 family.</text>
</comment>
<keyword evidence="4" id="KW-1185">Reference proteome</keyword>
<dbReference type="GO" id="GO:0000175">
    <property type="term" value="F:3'-5'-RNA exonuclease activity"/>
    <property type="evidence" value="ECO:0007669"/>
    <property type="project" value="TreeGrafter"/>
</dbReference>
<reference evidence="3" key="2">
    <citation type="journal article" date="2023" name="BMC Genomics">
        <title>Pest status, molecular evolution, and epigenetic factors derived from the genome assembly of Frankliniella fusca, a thysanopteran phytovirus vector.</title>
        <authorList>
            <person name="Catto M.A."/>
            <person name="Labadie P.E."/>
            <person name="Jacobson A.L."/>
            <person name="Kennedy G.G."/>
            <person name="Srinivasan R."/>
            <person name="Hunt B.G."/>
        </authorList>
    </citation>
    <scope>NUCLEOTIDE SEQUENCE</scope>
    <source>
        <strain evidence="3">PL_HMW_Pooled</strain>
    </source>
</reference>
<dbReference type="Proteomes" id="UP001219518">
    <property type="component" value="Unassembled WGS sequence"/>
</dbReference>
<dbReference type="GO" id="GO:0005783">
    <property type="term" value="C:endoplasmic reticulum"/>
    <property type="evidence" value="ECO:0007669"/>
    <property type="project" value="TreeGrafter"/>
</dbReference>
<evidence type="ECO:0000313" key="3">
    <source>
        <dbReference type="EMBL" id="KAK3912234.1"/>
    </source>
</evidence>
<reference evidence="3" key="1">
    <citation type="submission" date="2021-07" db="EMBL/GenBank/DDBJ databases">
        <authorList>
            <person name="Catto M.A."/>
            <person name="Jacobson A."/>
            <person name="Kennedy G."/>
            <person name="Labadie P."/>
            <person name="Hunt B.G."/>
            <person name="Srinivasan R."/>
        </authorList>
    </citation>
    <scope>NUCLEOTIDE SEQUENCE</scope>
    <source>
        <strain evidence="3">PL_HMW_Pooled</strain>
        <tissue evidence="3">Head</tissue>
    </source>
</reference>
<dbReference type="PANTHER" id="PTHR15092:SF22">
    <property type="entry name" value="POLY(A)-SPECIFIC RIBONUCLEASE PNLDC1"/>
    <property type="match status" value="1"/>
</dbReference>
<keyword evidence="2" id="KW-1133">Transmembrane helix</keyword>
<dbReference type="InterPro" id="IPR006941">
    <property type="entry name" value="RNase_CAF1"/>
</dbReference>
<proteinExistence type="inferred from homology"/>
<dbReference type="GO" id="GO:0005634">
    <property type="term" value="C:nucleus"/>
    <property type="evidence" value="ECO:0007669"/>
    <property type="project" value="TreeGrafter"/>
</dbReference>
<dbReference type="EMBL" id="JAHWGI010000292">
    <property type="protein sequence ID" value="KAK3912234.1"/>
    <property type="molecule type" value="Genomic_DNA"/>
</dbReference>
<feature type="transmembrane region" description="Helical" evidence="2">
    <location>
        <begin position="519"/>
        <end position="543"/>
    </location>
</feature>
<evidence type="ECO:0000256" key="1">
    <source>
        <dbReference type="ARBA" id="ARBA00008372"/>
    </source>
</evidence>
<evidence type="ECO:0000256" key="2">
    <source>
        <dbReference type="SAM" id="Phobius"/>
    </source>
</evidence>
<evidence type="ECO:0000313" key="4">
    <source>
        <dbReference type="Proteomes" id="UP001219518"/>
    </source>
</evidence>
<dbReference type="InterPro" id="IPR012337">
    <property type="entry name" value="RNaseH-like_sf"/>
</dbReference>
<keyword evidence="2" id="KW-0472">Membrane</keyword>
<dbReference type="AlphaFoldDB" id="A0AAE1H0D9"/>
<comment type="caution">
    <text evidence="3">The sequence shown here is derived from an EMBL/GenBank/DDBJ whole genome shotgun (WGS) entry which is preliminary data.</text>
</comment>
<name>A0AAE1H0D9_9NEOP</name>
<dbReference type="GO" id="GO:0000289">
    <property type="term" value="P:nuclear-transcribed mRNA poly(A) tail shortening"/>
    <property type="evidence" value="ECO:0007669"/>
    <property type="project" value="TreeGrafter"/>
</dbReference>
<dbReference type="GO" id="GO:1990432">
    <property type="term" value="P:siRNA 3'-end processing"/>
    <property type="evidence" value="ECO:0007669"/>
    <property type="project" value="TreeGrafter"/>
</dbReference>